<comment type="similarity">
    <text evidence="2">Belongs to the CND2 H2 (condensin-2 subunit 2) family.</text>
</comment>
<dbReference type="EMBL" id="HBIJ01004095">
    <property type="protein sequence ID" value="CAE0362164.1"/>
    <property type="molecule type" value="Transcribed_RNA"/>
</dbReference>
<evidence type="ECO:0000259" key="6">
    <source>
        <dbReference type="Pfam" id="PF16858"/>
    </source>
</evidence>
<feature type="compositionally biased region" description="Low complexity" evidence="4">
    <location>
        <begin position="576"/>
        <end position="586"/>
    </location>
</feature>
<dbReference type="GO" id="GO:0003682">
    <property type="term" value="F:chromatin binding"/>
    <property type="evidence" value="ECO:0007669"/>
    <property type="project" value="TreeGrafter"/>
</dbReference>
<protein>
    <recommendedName>
        <fullName evidence="8">Condensin-2 complex subunit H2 C-terminal domain-containing protein</fullName>
    </recommendedName>
</protein>
<reference evidence="7" key="1">
    <citation type="submission" date="2021-01" db="EMBL/GenBank/DDBJ databases">
        <authorList>
            <person name="Corre E."/>
            <person name="Pelletier E."/>
            <person name="Niang G."/>
            <person name="Scheremetjew M."/>
            <person name="Finn R."/>
            <person name="Kale V."/>
            <person name="Holt S."/>
            <person name="Cochrane G."/>
            <person name="Meng A."/>
            <person name="Brown T."/>
            <person name="Cohen L."/>
        </authorList>
    </citation>
    <scope>NUCLEOTIDE SEQUENCE</scope>
    <source>
        <strain evidence="7">CCMP1510</strain>
    </source>
</reference>
<accession>A0A7S3JQZ0</accession>
<feature type="region of interest" description="Disordered" evidence="4">
    <location>
        <begin position="386"/>
        <end position="461"/>
    </location>
</feature>
<dbReference type="GO" id="GO:0010032">
    <property type="term" value="P:meiotic chromosome condensation"/>
    <property type="evidence" value="ECO:0007669"/>
    <property type="project" value="TreeGrafter"/>
</dbReference>
<dbReference type="PANTHER" id="PTHR14324">
    <property type="entry name" value="CONDENSIN-2 COMPLEX SUBUNIT H2"/>
    <property type="match status" value="1"/>
</dbReference>
<evidence type="ECO:0000256" key="2">
    <source>
        <dbReference type="ARBA" id="ARBA00007844"/>
    </source>
</evidence>
<feature type="domain" description="Condensin II complex subunit H2 N-terminal" evidence="5">
    <location>
        <begin position="4"/>
        <end position="100"/>
    </location>
</feature>
<dbReference type="Pfam" id="PF16858">
    <property type="entry name" value="CNDH2_C"/>
    <property type="match status" value="1"/>
</dbReference>
<evidence type="ECO:0000256" key="1">
    <source>
        <dbReference type="ARBA" id="ARBA00004123"/>
    </source>
</evidence>
<feature type="domain" description="Condensin-2 complex subunit H2 C-terminal" evidence="6">
    <location>
        <begin position="462"/>
        <end position="558"/>
    </location>
</feature>
<evidence type="ECO:0008006" key="8">
    <source>
        <dbReference type="Google" id="ProtNLM"/>
    </source>
</evidence>
<sequence length="625" mass="69501">MDPERFANLLRPIRDAALAFEVDVSAELEEYIEQCVRHMDESHVLNFAQAGLLVQGSAMILGRKVEHLHALVYKVLGNMRNRRENNNDEENNQEENNNTRDENDVYVNSSLALVDSELNLGKNIDLNIRQNTKSTEKDRAWSSRELAEWFFEADEAATPFEGFMAVSGGGGLYIADVSQVFDQLAPQEDNFVDIENQEEELPPPIVAMNDDDEQIPPPIVAMNDDDEQIPPPIAAMNDDDEQIPPPIVAMNDDDEQVPSPIAAMNDDDEQIPPQEPVPMNNDDPIPESEEIADPYAELDPHCADTITKPLRKGRSWAKPRFSIERRPEEDVDVEAALACARVASAARGHANLVELARIARTAIDRRATARRNDKFKRFNMLIVHDDHDDDDQSEQDDTRNFQNTNAGQSSGIAEEDDNDIAPPVQYDDDQDDMPPPVMMDYDQDDDLPLSPEGNDRRVSMASSTMSCATISRLARRVAAWQEHLEPILKMREERAPYDAQAAGIDLATALKEHGRKVAFAAVAQDLPRFEVCRRFCAALQLANEGKLRLSHPNSANDIPDATRDFCLALIGNGNEPSSTSTSQPSQLVAPSGTSVLESIHEAPAVENQSPPSFSRTNKRVAPLES</sequence>
<evidence type="ECO:0000256" key="3">
    <source>
        <dbReference type="ARBA" id="ARBA00023242"/>
    </source>
</evidence>
<gene>
    <name evidence="7" type="ORF">ALAG00032_LOCUS2905</name>
</gene>
<dbReference type="InterPro" id="IPR031737">
    <property type="entry name" value="CNDH2_C"/>
</dbReference>
<proteinExistence type="inferred from homology"/>
<dbReference type="PANTHER" id="PTHR14324:SF3">
    <property type="entry name" value="CONDENSIN-2 COMPLEX SUBUNIT H2"/>
    <property type="match status" value="1"/>
</dbReference>
<feature type="region of interest" description="Disordered" evidence="4">
    <location>
        <begin position="572"/>
        <end position="625"/>
    </location>
</feature>
<dbReference type="GO" id="GO:0005634">
    <property type="term" value="C:nucleus"/>
    <property type="evidence" value="ECO:0007669"/>
    <property type="project" value="UniProtKB-SubCell"/>
</dbReference>
<dbReference type="Pfam" id="PF06278">
    <property type="entry name" value="CNDH2_N"/>
    <property type="match status" value="1"/>
</dbReference>
<dbReference type="AlphaFoldDB" id="A0A7S3JQZ0"/>
<feature type="region of interest" description="Disordered" evidence="4">
    <location>
        <begin position="82"/>
        <end position="103"/>
    </location>
</feature>
<dbReference type="GO" id="GO:0051306">
    <property type="term" value="P:mitotic sister chromatid separation"/>
    <property type="evidence" value="ECO:0007669"/>
    <property type="project" value="TreeGrafter"/>
</dbReference>
<feature type="compositionally biased region" description="Polar residues" evidence="4">
    <location>
        <begin position="400"/>
        <end position="411"/>
    </location>
</feature>
<dbReference type="InterPro" id="IPR009378">
    <property type="entry name" value="H2_N"/>
</dbReference>
<name>A0A7S3JQZ0_9STRA</name>
<dbReference type="GO" id="GO:0000796">
    <property type="term" value="C:condensin complex"/>
    <property type="evidence" value="ECO:0007669"/>
    <property type="project" value="TreeGrafter"/>
</dbReference>
<feature type="compositionally biased region" description="Polar residues" evidence="4">
    <location>
        <begin position="606"/>
        <end position="615"/>
    </location>
</feature>
<evidence type="ECO:0000313" key="7">
    <source>
        <dbReference type="EMBL" id="CAE0362164.1"/>
    </source>
</evidence>
<evidence type="ECO:0000259" key="5">
    <source>
        <dbReference type="Pfam" id="PF06278"/>
    </source>
</evidence>
<comment type="subcellular location">
    <subcellularLocation>
        <location evidence="1">Nucleus</location>
    </subcellularLocation>
</comment>
<organism evidence="7">
    <name type="scientific">Aureoumbra lagunensis</name>
    <dbReference type="NCBI Taxonomy" id="44058"/>
    <lineage>
        <taxon>Eukaryota</taxon>
        <taxon>Sar</taxon>
        <taxon>Stramenopiles</taxon>
        <taxon>Ochrophyta</taxon>
        <taxon>Pelagophyceae</taxon>
        <taxon>Pelagomonadales</taxon>
        <taxon>Aureoumbra</taxon>
    </lineage>
</organism>
<evidence type="ECO:0000256" key="4">
    <source>
        <dbReference type="SAM" id="MobiDB-lite"/>
    </source>
</evidence>
<keyword evidence="3" id="KW-0539">Nucleus</keyword>
<dbReference type="InterPro" id="IPR031739">
    <property type="entry name" value="Ncaph2"/>
</dbReference>